<dbReference type="PROSITE" id="PS50926">
    <property type="entry name" value="TRAM"/>
    <property type="match status" value="1"/>
</dbReference>
<dbReference type="PANTHER" id="PTHR11061">
    <property type="entry name" value="RNA M5U METHYLTRANSFERASE"/>
    <property type="match status" value="1"/>
</dbReference>
<dbReference type="KEGG" id="sng:SNE_A21870"/>
<dbReference type="eggNOG" id="COG2265">
    <property type="taxonomic scope" value="Bacteria"/>
</dbReference>
<dbReference type="CDD" id="cd02440">
    <property type="entry name" value="AdoMet_MTases"/>
    <property type="match status" value="1"/>
</dbReference>
<dbReference type="GO" id="GO:0070041">
    <property type="term" value="F:rRNA (uridine-C5-)-methyltransferase activity"/>
    <property type="evidence" value="ECO:0007669"/>
    <property type="project" value="TreeGrafter"/>
</dbReference>
<evidence type="ECO:0000313" key="7">
    <source>
        <dbReference type="Proteomes" id="UP000000496"/>
    </source>
</evidence>
<evidence type="ECO:0000259" key="5">
    <source>
        <dbReference type="PROSITE" id="PS50926"/>
    </source>
</evidence>
<gene>
    <name evidence="6" type="ordered locus">SNE_A21870</name>
</gene>
<organism evidence="6 7">
    <name type="scientific">Simkania negevensis (strain ATCC VR-1471 / DSM 27360 / Z)</name>
    <dbReference type="NCBI Taxonomy" id="331113"/>
    <lineage>
        <taxon>Bacteria</taxon>
        <taxon>Pseudomonadati</taxon>
        <taxon>Chlamydiota</taxon>
        <taxon>Chlamydiia</taxon>
        <taxon>Parachlamydiales</taxon>
        <taxon>Simkaniaceae</taxon>
        <taxon>Simkania</taxon>
    </lineage>
</organism>
<dbReference type="PROSITE" id="PS01231">
    <property type="entry name" value="TRMA_2"/>
    <property type="match status" value="1"/>
</dbReference>
<reference evidence="6 7" key="2">
    <citation type="journal article" date="2011" name="Mol. Biol. Evol.">
        <title>Unity in variety--the pan-genome of the Chlamydiae.</title>
        <authorList>
            <person name="Collingro A."/>
            <person name="Tischler P."/>
            <person name="Weinmaier T."/>
            <person name="Penz T."/>
            <person name="Heinz E."/>
            <person name="Brunham R.C."/>
            <person name="Read T.D."/>
            <person name="Bavoil P.M."/>
            <person name="Sachse K."/>
            <person name="Kahane S."/>
            <person name="Friedman M.G."/>
            <person name="Rattei T."/>
            <person name="Myers G.S."/>
            <person name="Horn M."/>
        </authorList>
    </citation>
    <scope>NUCLEOTIDE SEQUENCE [LARGE SCALE GENOMIC DNA]</scope>
    <source>
        <strain evidence="7">ATCC VR-1471 / Z</strain>
    </source>
</reference>
<dbReference type="FunFam" id="2.40.50.140:FF:000097">
    <property type="entry name" value="23S rRNA (uracil(1939)-C(5))-methyltransferase RlmD"/>
    <property type="match status" value="1"/>
</dbReference>
<dbReference type="Gene3D" id="2.40.50.1070">
    <property type="match status" value="1"/>
</dbReference>
<dbReference type="AlphaFoldDB" id="F8L649"/>
<dbReference type="PROSITE" id="PS51687">
    <property type="entry name" value="SAM_MT_RNA_M5U"/>
    <property type="match status" value="1"/>
</dbReference>
<feature type="active site" description="Nucleophile" evidence="4">
    <location>
        <position position="373"/>
    </location>
</feature>
<evidence type="ECO:0000256" key="2">
    <source>
        <dbReference type="ARBA" id="ARBA00022679"/>
    </source>
</evidence>
<feature type="binding site" evidence="4">
    <location>
        <position position="253"/>
    </location>
    <ligand>
        <name>S-adenosyl-L-methionine</name>
        <dbReference type="ChEBI" id="CHEBI:59789"/>
    </ligand>
</feature>
<dbReference type="SUPFAM" id="SSF50249">
    <property type="entry name" value="Nucleic acid-binding proteins"/>
    <property type="match status" value="1"/>
</dbReference>
<evidence type="ECO:0000313" key="6">
    <source>
        <dbReference type="EMBL" id="CCB90064.1"/>
    </source>
</evidence>
<dbReference type="InterPro" id="IPR029063">
    <property type="entry name" value="SAM-dependent_MTases_sf"/>
</dbReference>
<feature type="binding site" evidence="4">
    <location>
        <position position="346"/>
    </location>
    <ligand>
        <name>S-adenosyl-L-methionine</name>
        <dbReference type="ChEBI" id="CHEBI:59789"/>
    </ligand>
</feature>
<dbReference type="EC" id="2.1.1.-" evidence="6"/>
<dbReference type="Gene3D" id="2.40.50.140">
    <property type="entry name" value="Nucleic acid-binding proteins"/>
    <property type="match status" value="1"/>
</dbReference>
<dbReference type="InterPro" id="IPR030391">
    <property type="entry name" value="MeTrfase_TrmA_CS"/>
</dbReference>
<keyword evidence="3 4" id="KW-0949">S-adenosyl-L-methionine</keyword>
<dbReference type="InterPro" id="IPR010280">
    <property type="entry name" value="U5_MeTrfase_fam"/>
</dbReference>
<protein>
    <submittedName>
        <fullName evidence="6">Uncharacterized RNA methyltransferase pc0248</fullName>
        <ecNumber evidence="6">2.1.1.-</ecNumber>
    </submittedName>
</protein>
<dbReference type="STRING" id="331113.SNE_A21870"/>
<keyword evidence="1 4" id="KW-0489">Methyltransferase</keyword>
<dbReference type="GO" id="GO:0070475">
    <property type="term" value="P:rRNA base methylation"/>
    <property type="evidence" value="ECO:0007669"/>
    <property type="project" value="TreeGrafter"/>
</dbReference>
<dbReference type="HOGENOM" id="CLU_014689_7_0_0"/>
<keyword evidence="2 4" id="KW-0808">Transferase</keyword>
<dbReference type="SUPFAM" id="SSF53335">
    <property type="entry name" value="S-adenosyl-L-methionine-dependent methyltransferases"/>
    <property type="match status" value="1"/>
</dbReference>
<comment type="similarity">
    <text evidence="4">Belongs to the class I-like SAM-binding methyltransferase superfamily. RNA M5U methyltransferase family.</text>
</comment>
<accession>F8L649</accession>
<feature type="domain" description="TRAM" evidence="5">
    <location>
        <begin position="9"/>
        <end position="67"/>
    </location>
</feature>
<proteinExistence type="inferred from homology"/>
<dbReference type="Pfam" id="PF01938">
    <property type="entry name" value="TRAM"/>
    <property type="match status" value="1"/>
</dbReference>
<evidence type="ECO:0000256" key="4">
    <source>
        <dbReference type="PROSITE-ProRule" id="PRU01024"/>
    </source>
</evidence>
<evidence type="ECO:0000256" key="1">
    <source>
        <dbReference type="ARBA" id="ARBA00022603"/>
    </source>
</evidence>
<dbReference type="InterPro" id="IPR002792">
    <property type="entry name" value="TRAM_dom"/>
</dbReference>
<feature type="binding site" evidence="4">
    <location>
        <position position="302"/>
    </location>
    <ligand>
        <name>S-adenosyl-L-methionine</name>
        <dbReference type="ChEBI" id="CHEBI:59789"/>
    </ligand>
</feature>
<name>F8L649_SIMNZ</name>
<sequence>MSSSTNQASNSSSKILKSKIEKLVFGGAGLSRDQGFIIFVPYTAPGDLVEVTITQEKKNYKFAKLHRLIQSGPQRTSPRCPYYSQCGGCQLQHLTPEGQLEAKRTFLEDAFGPVPPLVPSPEVWHYRSHIRLNLENGSFGFKNNGLIEIDSCSLFLPIEHDFFRILRQHLQNLSESGSFRVFKATPSHFVLAFSFPKRLPKARRHFVKTLMEALPLQGISMKSPSGEEHFGKTTISNIICGLPVSFSPYGFMQNNPFLTPRLYETLVDWARPEGKSILDLYSGVGITSLLLSRAGGSVIGVEESAAAIRCAQENQNQSGILGVQFKLGRVEEILKTARPVDLVIVNPPKTGLSKSVRDGLLRLQPTEILYISCMPTTLKRDLNDLIGYKREKILGFDLFPQTTHLETLVKITRNNFK</sequence>
<keyword evidence="7" id="KW-1185">Reference proteome</keyword>
<feature type="binding site" evidence="4">
    <location>
        <position position="281"/>
    </location>
    <ligand>
        <name>S-adenosyl-L-methionine</name>
        <dbReference type="ChEBI" id="CHEBI:59789"/>
    </ligand>
</feature>
<reference key="1">
    <citation type="journal article" date="2011" name="Mol. Biol. Evol.">
        <title>Unity in variety -- the pan-genome of the Chlamydiae.</title>
        <authorList>
            <person name="Collingro A."/>
            <person name="Tischler P."/>
            <person name="Weinmaier T."/>
            <person name="Penz T."/>
            <person name="Heinz E."/>
            <person name="Brunham R.C."/>
            <person name="Read T.D."/>
            <person name="Bavoil P.M."/>
            <person name="Sachse K."/>
            <person name="Kahane S."/>
            <person name="Friedman M.G."/>
            <person name="Rattei T."/>
            <person name="Myers G.S.A."/>
            <person name="Horn M."/>
        </authorList>
    </citation>
    <scope>NUCLEOTIDE SEQUENCE</scope>
    <source>
        <strain>Z</strain>
    </source>
</reference>
<dbReference type="InterPro" id="IPR012340">
    <property type="entry name" value="NA-bd_OB-fold"/>
</dbReference>
<dbReference type="PANTHER" id="PTHR11061:SF30">
    <property type="entry name" value="TRNA (URACIL(54)-C(5))-METHYLTRANSFERASE"/>
    <property type="match status" value="1"/>
</dbReference>
<dbReference type="EMBL" id="FR872582">
    <property type="protein sequence ID" value="CCB90064.1"/>
    <property type="molecule type" value="Genomic_DNA"/>
</dbReference>
<dbReference type="Gene3D" id="3.40.50.150">
    <property type="entry name" value="Vaccinia Virus protein VP39"/>
    <property type="match status" value="1"/>
</dbReference>
<evidence type="ECO:0000256" key="3">
    <source>
        <dbReference type="ARBA" id="ARBA00022691"/>
    </source>
</evidence>
<dbReference type="Pfam" id="PF05958">
    <property type="entry name" value="tRNA_U5-meth_tr"/>
    <property type="match status" value="1"/>
</dbReference>
<dbReference type="Proteomes" id="UP000000496">
    <property type="component" value="Chromosome gsn.131"/>
</dbReference>